<keyword evidence="2" id="KW-1185">Reference proteome</keyword>
<protein>
    <submittedName>
        <fullName evidence="1">Uncharacterized protein</fullName>
    </submittedName>
</protein>
<organism evidence="1 2">
    <name type="scientific">Protopolystoma xenopodis</name>
    <dbReference type="NCBI Taxonomy" id="117903"/>
    <lineage>
        <taxon>Eukaryota</taxon>
        <taxon>Metazoa</taxon>
        <taxon>Spiralia</taxon>
        <taxon>Lophotrochozoa</taxon>
        <taxon>Platyhelminthes</taxon>
        <taxon>Monogenea</taxon>
        <taxon>Polyopisthocotylea</taxon>
        <taxon>Polystomatidea</taxon>
        <taxon>Polystomatidae</taxon>
        <taxon>Protopolystoma</taxon>
    </lineage>
</organism>
<evidence type="ECO:0000313" key="2">
    <source>
        <dbReference type="Proteomes" id="UP000784294"/>
    </source>
</evidence>
<comment type="caution">
    <text evidence="1">The sequence shown here is derived from an EMBL/GenBank/DDBJ whole genome shotgun (WGS) entry which is preliminary data.</text>
</comment>
<proteinExistence type="predicted"/>
<name>A0A448XNC4_9PLAT</name>
<dbReference type="EMBL" id="CAAALY010266295">
    <property type="protein sequence ID" value="VEL40754.1"/>
    <property type="molecule type" value="Genomic_DNA"/>
</dbReference>
<reference evidence="1" key="1">
    <citation type="submission" date="2018-11" db="EMBL/GenBank/DDBJ databases">
        <authorList>
            <consortium name="Pathogen Informatics"/>
        </authorList>
    </citation>
    <scope>NUCLEOTIDE SEQUENCE</scope>
</reference>
<dbReference type="Proteomes" id="UP000784294">
    <property type="component" value="Unassembled WGS sequence"/>
</dbReference>
<dbReference type="AlphaFoldDB" id="A0A448XNC4"/>
<feature type="non-terminal residue" evidence="1">
    <location>
        <position position="159"/>
    </location>
</feature>
<accession>A0A448XNC4</accession>
<gene>
    <name evidence="1" type="ORF">PXEA_LOCUS34194</name>
</gene>
<sequence length="159" mass="17299">MHFERFRETLATGSIQTDPVCGNVARDKDSKSWSGGGICGSSGDGICDETAQIKPYPVSLRHGHSSPSDKMLTLLPLSFPIRLSLPSFPLHSVDAQTISRDTHASGLAPQPPSSLLTWPLISSHLHPDKNSSVNISNKEHLHRLRESDSTYTALPSTQF</sequence>
<evidence type="ECO:0000313" key="1">
    <source>
        <dbReference type="EMBL" id="VEL40754.1"/>
    </source>
</evidence>